<evidence type="ECO:0000313" key="2">
    <source>
        <dbReference type="Proteomes" id="UP000678228"/>
    </source>
</evidence>
<organism evidence="1 2">
    <name type="scientific">Halalkalibacter suaedae</name>
    <dbReference type="NCBI Taxonomy" id="2822140"/>
    <lineage>
        <taxon>Bacteria</taxon>
        <taxon>Bacillati</taxon>
        <taxon>Bacillota</taxon>
        <taxon>Bacilli</taxon>
        <taxon>Bacillales</taxon>
        <taxon>Bacillaceae</taxon>
        <taxon>Halalkalibacter</taxon>
    </lineage>
</organism>
<protein>
    <recommendedName>
        <fullName evidence="3">ABC transporter periplasmic binding protein yphF</fullName>
    </recommendedName>
</protein>
<reference evidence="1" key="1">
    <citation type="submission" date="2021-03" db="EMBL/GenBank/DDBJ databases">
        <title>Bacillus suaedae sp. nov., isolated from Suaeda aralocaspica.</title>
        <authorList>
            <person name="Lei R.F.R."/>
        </authorList>
    </citation>
    <scope>NUCLEOTIDE SEQUENCE</scope>
    <source>
        <strain evidence="1">YZJH907-2</strain>
    </source>
</reference>
<comment type="caution">
    <text evidence="1">The sequence shown here is derived from an EMBL/GenBank/DDBJ whole genome shotgun (WGS) entry which is preliminary data.</text>
</comment>
<dbReference type="AlphaFoldDB" id="A0A941AT12"/>
<gene>
    <name evidence="1" type="ORF">J7W16_05485</name>
</gene>
<proteinExistence type="predicted"/>
<dbReference type="Proteomes" id="UP000678228">
    <property type="component" value="Unassembled WGS sequence"/>
</dbReference>
<evidence type="ECO:0000313" key="1">
    <source>
        <dbReference type="EMBL" id="MBP3950579.1"/>
    </source>
</evidence>
<sequence length="240" mass="27878">MKQVLIGSICFVLLLLTGCFLPENQRMENRVAYPDQLESVQFAIKQFKEDTGMLPIRTFDENTSLYSRYIIEFNQLIPRYLQQPPGTAFENGGVFQYVLVNVEDEPEVKVIDLTAQKVIQQYQQRVNDYIRQNTYAPIEEIVDDGLFKLDYEELGYKEDPHVQSPYSDTFLPLLFTADREVIIDYSIDLNLMLLEHDHAFKEGEDIRSILYNHSAFVPSRSVPYVLDENGEPAFAMNLRN</sequence>
<accession>A0A941AT12</accession>
<name>A0A941AT12_9BACI</name>
<keyword evidence="2" id="KW-1185">Reference proteome</keyword>
<dbReference type="RefSeq" id="WP_210596269.1">
    <property type="nucleotide sequence ID" value="NZ_JAGKSQ010000002.1"/>
</dbReference>
<dbReference type="PROSITE" id="PS51257">
    <property type="entry name" value="PROKAR_LIPOPROTEIN"/>
    <property type="match status" value="1"/>
</dbReference>
<dbReference type="EMBL" id="JAGKSQ010000002">
    <property type="protein sequence ID" value="MBP3950579.1"/>
    <property type="molecule type" value="Genomic_DNA"/>
</dbReference>
<evidence type="ECO:0008006" key="3">
    <source>
        <dbReference type="Google" id="ProtNLM"/>
    </source>
</evidence>